<dbReference type="InterPro" id="IPR011990">
    <property type="entry name" value="TPR-like_helical_dom_sf"/>
</dbReference>
<evidence type="ECO:0000313" key="2">
    <source>
        <dbReference type="EMBL" id="CAI9965175.1"/>
    </source>
</evidence>
<gene>
    <name evidence="3" type="ORF">HINF_LOCUS12110</name>
    <name evidence="4" type="ORF">HINF_LOCUS47968</name>
    <name evidence="2" type="ORF">HINF_LOCUS52820</name>
    <name evidence="1" type="ORF">HINF_LOCUS9204</name>
</gene>
<dbReference type="EMBL" id="CAXDID020000218">
    <property type="protein sequence ID" value="CAL6058078.1"/>
    <property type="molecule type" value="Genomic_DNA"/>
</dbReference>
<comment type="caution">
    <text evidence="1">The sequence shown here is derived from an EMBL/GenBank/DDBJ whole genome shotgun (WGS) entry which is preliminary data.</text>
</comment>
<accession>A0AA86NK84</accession>
<proteinExistence type="predicted"/>
<dbReference type="AlphaFoldDB" id="A0AA86NK84"/>
<protein>
    <recommendedName>
        <fullName evidence="6">Tetratricopeptide repeat protein</fullName>
    </recommendedName>
</protein>
<organism evidence="1">
    <name type="scientific">Hexamita inflata</name>
    <dbReference type="NCBI Taxonomy" id="28002"/>
    <lineage>
        <taxon>Eukaryota</taxon>
        <taxon>Metamonada</taxon>
        <taxon>Diplomonadida</taxon>
        <taxon>Hexamitidae</taxon>
        <taxon>Hexamitinae</taxon>
        <taxon>Hexamita</taxon>
    </lineage>
</organism>
<evidence type="ECO:0000313" key="1">
    <source>
        <dbReference type="EMBL" id="CAI9921559.1"/>
    </source>
</evidence>
<evidence type="ECO:0000313" key="4">
    <source>
        <dbReference type="EMBL" id="CAL6058078.1"/>
    </source>
</evidence>
<evidence type="ECO:0000313" key="5">
    <source>
        <dbReference type="Proteomes" id="UP001642409"/>
    </source>
</evidence>
<dbReference type="SUPFAM" id="SSF48452">
    <property type="entry name" value="TPR-like"/>
    <property type="match status" value="1"/>
</dbReference>
<keyword evidence="5" id="KW-1185">Reference proteome</keyword>
<dbReference type="EMBL" id="CAXDID020000027">
    <property type="protein sequence ID" value="CAL5991464.1"/>
    <property type="molecule type" value="Genomic_DNA"/>
</dbReference>
<reference evidence="3 5" key="2">
    <citation type="submission" date="2024-07" db="EMBL/GenBank/DDBJ databases">
        <authorList>
            <person name="Akdeniz Z."/>
        </authorList>
    </citation>
    <scope>NUCLEOTIDE SEQUENCE [LARGE SCALE GENOMIC DNA]</scope>
</reference>
<dbReference type="Gene3D" id="1.25.40.10">
    <property type="entry name" value="Tetratricopeptide repeat domain"/>
    <property type="match status" value="1"/>
</dbReference>
<evidence type="ECO:0000313" key="3">
    <source>
        <dbReference type="EMBL" id="CAL5991464.1"/>
    </source>
</evidence>
<sequence>MIHQLPIPESEYSNQLQKMKAQAAQIQDFAEYSYLQTPWAKTNQLTEKVQQFVEEWRAQLNESALSNSDRSIFFTLLGAVFNALPSYNELSTNFLTQAVRYDQQSFFAYLQLAISSTKAKNFRRAELMFELAHRFATPPLLSQLLSYQSLLYRLYQNPSVEVLNKAVQLSREAVEQNPNDERAWFGLGMSLLKISSSENELAKAGNSLRKAITIREQQKKPYPDARFNYGMLCRLRLDFQQAYDQFKQAHVEDPSLTQAVVRYNELETLISAAIGRISGRMLEIGVFQDPSKGLFGMVCGKNNFQVSFRILSKFDSQLPQFFIIQSIDEKQGKNQRCLFSSNLAVRELDVGAVVVLPEVFAKVIQLKTKGQSYQCVCVCFEGGQINVNGNDVQAAGKVVWQSELQ</sequence>
<evidence type="ECO:0008006" key="6">
    <source>
        <dbReference type="Google" id="ProtNLM"/>
    </source>
</evidence>
<dbReference type="EMBL" id="CATOUU010000226">
    <property type="protein sequence ID" value="CAI9921559.1"/>
    <property type="molecule type" value="Genomic_DNA"/>
</dbReference>
<name>A0AA86NK84_9EUKA</name>
<dbReference type="Proteomes" id="UP001642409">
    <property type="component" value="Unassembled WGS sequence"/>
</dbReference>
<reference evidence="1" key="1">
    <citation type="submission" date="2023-06" db="EMBL/GenBank/DDBJ databases">
        <authorList>
            <person name="Kurt Z."/>
        </authorList>
    </citation>
    <scope>NUCLEOTIDE SEQUENCE</scope>
</reference>
<dbReference type="EMBL" id="CATOUU010000985">
    <property type="protein sequence ID" value="CAI9965175.1"/>
    <property type="molecule type" value="Genomic_DNA"/>
</dbReference>